<dbReference type="GeneID" id="118888763"/>
<keyword evidence="4" id="KW-1185">Reference proteome</keyword>
<feature type="chain" id="PRO_5034860679" evidence="3">
    <location>
        <begin position="31"/>
        <end position="846"/>
    </location>
</feature>
<feature type="compositionally biased region" description="Basic and acidic residues" evidence="2">
    <location>
        <begin position="550"/>
        <end position="572"/>
    </location>
</feature>
<dbReference type="GO" id="GO:0099158">
    <property type="term" value="P:regulation of recycling endosome localization within postsynapse"/>
    <property type="evidence" value="ECO:0007669"/>
    <property type="project" value="TreeGrafter"/>
</dbReference>
<dbReference type="GO" id="GO:1905244">
    <property type="term" value="P:regulation of modification of synaptic structure"/>
    <property type="evidence" value="ECO:0007669"/>
    <property type="project" value="TreeGrafter"/>
</dbReference>
<dbReference type="AlphaFoldDB" id="A0A8B8WG00"/>
<dbReference type="InterPro" id="IPR026204">
    <property type="entry name" value="GRIPAP1"/>
</dbReference>
<feature type="region of interest" description="Disordered" evidence="2">
    <location>
        <begin position="686"/>
        <end position="711"/>
    </location>
</feature>
<feature type="signal peptide" evidence="3">
    <location>
        <begin position="1"/>
        <end position="30"/>
    </location>
</feature>
<dbReference type="RefSeq" id="XP_036696078.1">
    <property type="nucleotide sequence ID" value="XM_036840183.1"/>
</dbReference>
<evidence type="ECO:0000256" key="1">
    <source>
        <dbReference type="SAM" id="Coils"/>
    </source>
</evidence>
<name>A0A8B8WG00_BALMU</name>
<dbReference type="GO" id="GO:0099152">
    <property type="term" value="P:regulation of neurotransmitter receptor transport, endosome to postsynaptic membrane"/>
    <property type="evidence" value="ECO:0007669"/>
    <property type="project" value="TreeGrafter"/>
</dbReference>
<keyword evidence="1" id="KW-0175">Coiled coil</keyword>
<feature type="coiled-coil region" evidence="1">
    <location>
        <begin position="137"/>
        <end position="187"/>
    </location>
</feature>
<evidence type="ECO:0000256" key="3">
    <source>
        <dbReference type="SAM" id="SignalP"/>
    </source>
</evidence>
<dbReference type="GO" id="GO:0098978">
    <property type="term" value="C:glutamatergic synapse"/>
    <property type="evidence" value="ECO:0007669"/>
    <property type="project" value="TreeGrafter"/>
</dbReference>
<protein>
    <submittedName>
        <fullName evidence="5">GRIP1-associated protein 1 isoform X5</fullName>
    </submittedName>
</protein>
<organism evidence="4 5">
    <name type="scientific">Balaenoptera musculus</name>
    <name type="common">Blue whale</name>
    <dbReference type="NCBI Taxonomy" id="9771"/>
    <lineage>
        <taxon>Eukaryota</taxon>
        <taxon>Metazoa</taxon>
        <taxon>Chordata</taxon>
        <taxon>Craniata</taxon>
        <taxon>Vertebrata</taxon>
        <taxon>Euteleostomi</taxon>
        <taxon>Mammalia</taxon>
        <taxon>Eutheria</taxon>
        <taxon>Laurasiatheria</taxon>
        <taxon>Artiodactyla</taxon>
        <taxon>Whippomorpha</taxon>
        <taxon>Cetacea</taxon>
        <taxon>Mysticeti</taxon>
        <taxon>Balaenopteridae</taxon>
        <taxon>Balaenoptera</taxon>
    </lineage>
</organism>
<feature type="region of interest" description="Disordered" evidence="2">
    <location>
        <begin position="537"/>
        <end position="584"/>
    </location>
</feature>
<evidence type="ECO:0000256" key="2">
    <source>
        <dbReference type="SAM" id="MobiDB-lite"/>
    </source>
</evidence>
<dbReference type="PANTHER" id="PTHR18978">
    <property type="entry name" value="GRIP-1 ASSOCIATED PROTEIN 1"/>
    <property type="match status" value="1"/>
</dbReference>
<dbReference type="GO" id="GO:0098837">
    <property type="term" value="C:postsynaptic recycling endosome"/>
    <property type="evidence" value="ECO:0007669"/>
    <property type="project" value="TreeGrafter"/>
</dbReference>
<dbReference type="CTD" id="56850"/>
<feature type="coiled-coil region" evidence="1">
    <location>
        <begin position="240"/>
        <end position="444"/>
    </location>
</feature>
<dbReference type="PANTHER" id="PTHR18978:SF1">
    <property type="entry name" value="GRIP1-ASSOCIATED PROTEIN 1"/>
    <property type="match status" value="1"/>
</dbReference>
<feature type="region of interest" description="Disordered" evidence="2">
    <location>
        <begin position="188"/>
        <end position="214"/>
    </location>
</feature>
<evidence type="ECO:0000313" key="5">
    <source>
        <dbReference type="RefSeq" id="XP_036696078.1"/>
    </source>
</evidence>
<dbReference type="GO" id="GO:0098887">
    <property type="term" value="P:neurotransmitter receptor transport, endosome to postsynaptic membrane"/>
    <property type="evidence" value="ECO:0007669"/>
    <property type="project" value="TreeGrafter"/>
</dbReference>
<dbReference type="Proteomes" id="UP000694857">
    <property type="component" value="Chromosome X"/>
</dbReference>
<sequence>MSLSPSLSPLLSLLCLSYPLYLLISPISFSVPYVLPPMSFSPSLCFFALLPHPFYPCWRPGPHLPLQEVEGLLSENEMLQAKLHSQEEDFRLQNSTLMAEFSKTQTPPQKKAGSGTIHDADILDQQLPEEPELCSQMEQLERENQQLKDGAARAGAAQAGSLVDGELLRLQAENTALQKNVAALQERYGKEAGRSPAASEDQGDPLGGPASPVLAPMPLAEVELKWEMEKEEKRLLWKQLQGLEQTLKQAETSRLQEELAKLAEKLKKKQESFCRLQTEKETLFNDSRNKIEELQQRKEADLKAQLARTQKLQQELEAANQVSIQSADAQEQVEGLLAENNALRTSLAALEQIQTAKTQELNMLREQTAGLTAELQQRQTDYEDLMGQKDDLNSQLQESLRANSRLLEQLQELGQEKEQLTQELQEARKSAEKRKAMLDELAMETLQEKSQHKEELGAVRLRHEKEVLGVRARYERELRELHEDKKRQEEELRGQIREEKARTRELETLQQTVEELQAQVHSMDGAKGWFERRLKEAEESLQQQQQEQEEALKQCREQHAGELKSKEEELQGVRDQLQQAQEERDCHLKTISSLKQEVKDTVDGQRILEKKGSAALKDLKRQLHLERKRADKLQERLQDILTNSKSRSGLEELVLSEMNSPSRTQTGDSSSISSFSYREILREKESSTVPARSLSSSPQAQPPRPAELSDEEVAELFQRLAETQQEKWMLEEKVKHLEVSSASMAEDLCRKSAIIETYVMDSRIDVSVAAGHTDRSGLGSVLRDLVKPGDENLREMNKKLQNMLEEQLTKNMHLHKDMEVLSQEIVRLSKECVGSPDPDLEPGEAS</sequence>
<accession>A0A8B8WG00</accession>
<proteinExistence type="predicted"/>
<dbReference type="GO" id="GO:0098998">
    <property type="term" value="C:extrinsic component of postsynaptic early endosome membrane"/>
    <property type="evidence" value="ECO:0007669"/>
    <property type="project" value="TreeGrafter"/>
</dbReference>
<gene>
    <name evidence="5" type="primary">GRIPAP1</name>
</gene>
<feature type="compositionally biased region" description="Low complexity" evidence="2">
    <location>
        <begin position="690"/>
        <end position="699"/>
    </location>
</feature>
<reference evidence="5" key="1">
    <citation type="submission" date="2025-08" db="UniProtKB">
        <authorList>
            <consortium name="RefSeq"/>
        </authorList>
    </citation>
    <scope>IDENTIFICATION</scope>
    <source>
        <tissue evidence="5">Epidermis and Blubber</tissue>
    </source>
</reference>
<evidence type="ECO:0000313" key="4">
    <source>
        <dbReference type="Proteomes" id="UP000694857"/>
    </source>
</evidence>
<keyword evidence="3" id="KW-0732">Signal</keyword>